<feature type="compositionally biased region" description="Polar residues" evidence="7">
    <location>
        <begin position="691"/>
        <end position="709"/>
    </location>
</feature>
<feature type="compositionally biased region" description="Polar residues" evidence="7">
    <location>
        <begin position="617"/>
        <end position="636"/>
    </location>
</feature>
<dbReference type="InterPro" id="IPR001079">
    <property type="entry name" value="Galectin_CRD"/>
</dbReference>
<dbReference type="SMART" id="SM00908">
    <property type="entry name" value="Gal-bind_lectin"/>
    <property type="match status" value="1"/>
</dbReference>
<reference evidence="12" key="1">
    <citation type="submission" date="2025-08" db="UniProtKB">
        <authorList>
            <consortium name="RefSeq"/>
        </authorList>
    </citation>
    <scope>IDENTIFICATION</scope>
    <source>
        <tissue evidence="12">Testes</tissue>
    </source>
</reference>
<evidence type="ECO:0000256" key="3">
    <source>
        <dbReference type="ARBA" id="ARBA00022588"/>
    </source>
</evidence>
<dbReference type="RefSeq" id="XP_002740575.2">
    <property type="nucleotide sequence ID" value="XM_002740529.2"/>
</dbReference>
<evidence type="ECO:0000256" key="6">
    <source>
        <dbReference type="ARBA" id="ARBA00022859"/>
    </source>
</evidence>
<evidence type="ECO:0000259" key="10">
    <source>
        <dbReference type="PROSITE" id="PS51304"/>
    </source>
</evidence>
<evidence type="ECO:0000313" key="12">
    <source>
        <dbReference type="RefSeq" id="XP_002740575.2"/>
    </source>
</evidence>
<dbReference type="SMART" id="SM00276">
    <property type="entry name" value="GLECT"/>
    <property type="match status" value="1"/>
</dbReference>
<name>A0ABM0GZ32_SACKO</name>
<keyword evidence="3" id="KW-0399">Innate immunity</keyword>
<dbReference type="Pfam" id="PF00337">
    <property type="entry name" value="Gal-bind_lectin"/>
    <property type="match status" value="1"/>
</dbReference>
<feature type="domain" description="Galectin" evidence="10">
    <location>
        <begin position="420"/>
        <end position="554"/>
    </location>
</feature>
<dbReference type="Gene3D" id="1.10.533.10">
    <property type="entry name" value="Death Domain, Fas"/>
    <property type="match status" value="2"/>
</dbReference>
<feature type="compositionally biased region" description="Polar residues" evidence="7">
    <location>
        <begin position="738"/>
        <end position="749"/>
    </location>
</feature>
<feature type="compositionally biased region" description="Pro residues" evidence="7">
    <location>
        <begin position="140"/>
        <end position="155"/>
    </location>
</feature>
<keyword evidence="11" id="KW-1185">Reference proteome</keyword>
<keyword evidence="5" id="KW-0832">Ubl conjugation</keyword>
<keyword evidence="8" id="KW-0472">Membrane</keyword>
<evidence type="ECO:0000256" key="5">
    <source>
        <dbReference type="ARBA" id="ARBA00022843"/>
    </source>
</evidence>
<proteinExistence type="predicted"/>
<keyword evidence="1" id="KW-1017">Isopeptide bond</keyword>
<feature type="region of interest" description="Disordered" evidence="7">
    <location>
        <begin position="99"/>
        <end position="231"/>
    </location>
</feature>
<evidence type="ECO:0000256" key="1">
    <source>
        <dbReference type="ARBA" id="ARBA00022499"/>
    </source>
</evidence>
<keyword evidence="2" id="KW-0597">Phosphoprotein</keyword>
<feature type="compositionally biased region" description="Pro residues" evidence="7">
    <location>
        <begin position="247"/>
        <end position="261"/>
    </location>
</feature>
<dbReference type="PROSITE" id="PS51304">
    <property type="entry name" value="GALECTIN"/>
    <property type="match status" value="1"/>
</dbReference>
<feature type="transmembrane region" description="Helical" evidence="8">
    <location>
        <begin position="976"/>
        <end position="995"/>
    </location>
</feature>
<keyword evidence="8" id="KW-0812">Transmembrane</keyword>
<evidence type="ECO:0000256" key="7">
    <source>
        <dbReference type="SAM" id="MobiDB-lite"/>
    </source>
</evidence>
<dbReference type="PANTHER" id="PTHR11346:SF147">
    <property type="entry name" value="GALECTIN"/>
    <property type="match status" value="1"/>
</dbReference>
<evidence type="ECO:0000256" key="8">
    <source>
        <dbReference type="SAM" id="Phobius"/>
    </source>
</evidence>
<feature type="region of interest" description="Disordered" evidence="7">
    <location>
        <begin position="914"/>
        <end position="969"/>
    </location>
</feature>
<protein>
    <submittedName>
        <fullName evidence="12">Uncharacterized protein LOC100376748</fullName>
    </submittedName>
</protein>
<dbReference type="PANTHER" id="PTHR11346">
    <property type="entry name" value="GALECTIN"/>
    <property type="match status" value="1"/>
</dbReference>
<feature type="region of interest" description="Disordered" evidence="7">
    <location>
        <begin position="589"/>
        <end position="814"/>
    </location>
</feature>
<evidence type="ECO:0000256" key="4">
    <source>
        <dbReference type="ARBA" id="ARBA00022734"/>
    </source>
</evidence>
<sequence length="997" mass="109012">MNMDEYEKDKIRRNVIRKLKPSLMQEIIPSQIIPITSILSTMDEENILSEEKNHGSIQAASMFLDRIMKRGPKWYDTLLGALRDCEKSHLATVITEEVEKMCPRPPSPSPPPPPSQAVDNQPSASAPYSNIATSQRNDWPAPPFQSPAPPPPPPQVDTRQPPAYQYPQQAAGVYPPQQPVNQQPYPQQPNSSHSQAGNLPQSEFTHIPTTNHPGYSPQYQHHTSNSQPLPSSQLVHVQTVEYQPAPQYKPLPPQQFPPPSEPLAFPHQPSQSPPKQSAVEVPYLHQPVDKQKQVPMATGTEKAAVVMATPCNGDTPLRSVRADIFKALHPLNVHSPLHKDWKGLAACFEYTAEDVGKFGQSKNPVEDMYHDLSTKNVTLGDLTSKVQELGRQDILDNIDKTVGFRQPEPTGSDKKIEIDFPQHIDGGLVPGKMITICGALPVNVQRFSVNLQVGTSTEPRADIAIHISVRVTEGTIVRNTLVNEEWQKEEREIKFQPFLAGTEFELVIKVEKDMYKVDVNGLQFCDYKHRILPLKKIDTLDVSGEVRVNSVDISVPVQELPDPELLTPNTASKAEVVPVIPINVPDVKPAATIPEPTNSHSEKEISTEPQVPADTVPSLSEQVSVEETVTTPQVNQDDVLGNKPSEAVSPLPDSLVSGMSDGANSISENVRQEETEASASSELTLMEETKLSPQSAGASPLQDASSSEVANAVQEAVDKEESKDLISFGTPPIEATKPSLQLEDSSPLQDTGAGDSSEAANAFSDKVGVEDTNEVISSELPPMEETEQLKESGAGDSESNKSHAEAGGPSDVKIVPANITVTQLENDEYNDGRNSRFLLRGSDENNEVRETAPDQKLNVSNENNVVVEDEKNFNTENNLAEVSWVDNNCSRPCIQSSDLNVTTEEEKIENIDKPADSSLDENTGMEERTTVGGYQETSQSDDLQGAACPESYSYIDSKKDGDTRSKQPSGMPHLKVIGACSLVIAVLAALAFRFARK</sequence>
<evidence type="ECO:0000259" key="9">
    <source>
        <dbReference type="PROSITE" id="PS50209"/>
    </source>
</evidence>
<feature type="compositionally biased region" description="Pro residues" evidence="7">
    <location>
        <begin position="103"/>
        <end position="115"/>
    </location>
</feature>
<dbReference type="PROSITE" id="PS50209">
    <property type="entry name" value="CARD"/>
    <property type="match status" value="1"/>
</dbReference>
<feature type="compositionally biased region" description="Polar residues" evidence="7">
    <location>
        <begin position="191"/>
        <end position="231"/>
    </location>
</feature>
<dbReference type="Proteomes" id="UP000694865">
    <property type="component" value="Unplaced"/>
</dbReference>
<dbReference type="GeneID" id="100376748"/>
<accession>A0ABM0GZ32</accession>
<gene>
    <name evidence="12" type="primary">LOC100376748</name>
</gene>
<feature type="compositionally biased region" description="Polar residues" evidence="7">
    <location>
        <begin position="117"/>
        <end position="137"/>
    </location>
</feature>
<keyword evidence="4" id="KW-0430">Lectin</keyword>
<keyword evidence="8" id="KW-1133">Transmembrane helix</keyword>
<dbReference type="InterPro" id="IPR044156">
    <property type="entry name" value="Galectin-like"/>
</dbReference>
<dbReference type="Pfam" id="PF16739">
    <property type="entry name" value="CARD_2"/>
    <property type="match status" value="1"/>
</dbReference>
<feature type="compositionally biased region" description="Low complexity" evidence="7">
    <location>
        <begin position="268"/>
        <end position="277"/>
    </location>
</feature>
<dbReference type="InterPro" id="IPR031964">
    <property type="entry name" value="CARD_dom"/>
</dbReference>
<dbReference type="InterPro" id="IPR001315">
    <property type="entry name" value="CARD"/>
</dbReference>
<evidence type="ECO:0000313" key="11">
    <source>
        <dbReference type="Proteomes" id="UP000694865"/>
    </source>
</evidence>
<feature type="domain" description="CARD" evidence="9">
    <location>
        <begin position="8"/>
        <end position="97"/>
    </location>
</feature>
<keyword evidence="6" id="KW-0391">Immunity</keyword>
<organism evidence="11 12">
    <name type="scientific">Saccoglossus kowalevskii</name>
    <name type="common">Acorn worm</name>
    <dbReference type="NCBI Taxonomy" id="10224"/>
    <lineage>
        <taxon>Eukaryota</taxon>
        <taxon>Metazoa</taxon>
        <taxon>Hemichordata</taxon>
        <taxon>Enteropneusta</taxon>
        <taxon>Harrimaniidae</taxon>
        <taxon>Saccoglossus</taxon>
    </lineage>
</organism>
<dbReference type="InterPro" id="IPR013320">
    <property type="entry name" value="ConA-like_dom_sf"/>
</dbReference>
<feature type="compositionally biased region" description="Basic and acidic residues" evidence="7">
    <location>
        <begin position="956"/>
        <end position="965"/>
    </location>
</feature>
<dbReference type="InterPro" id="IPR011029">
    <property type="entry name" value="DEATH-like_dom_sf"/>
</dbReference>
<dbReference type="SUPFAM" id="SSF49899">
    <property type="entry name" value="Concanavalin A-like lectins/glucanases"/>
    <property type="match status" value="1"/>
</dbReference>
<dbReference type="Gene3D" id="2.60.120.200">
    <property type="match status" value="1"/>
</dbReference>
<feature type="compositionally biased region" description="Low complexity" evidence="7">
    <location>
        <begin position="156"/>
        <end position="190"/>
    </location>
</feature>
<dbReference type="SUPFAM" id="SSF47986">
    <property type="entry name" value="DEATH domain"/>
    <property type="match status" value="2"/>
</dbReference>
<feature type="region of interest" description="Disordered" evidence="7">
    <location>
        <begin position="245"/>
        <end position="277"/>
    </location>
</feature>
<dbReference type="CDD" id="cd00070">
    <property type="entry name" value="GLECT"/>
    <property type="match status" value="1"/>
</dbReference>
<evidence type="ECO:0000256" key="2">
    <source>
        <dbReference type="ARBA" id="ARBA00022553"/>
    </source>
</evidence>